<dbReference type="InterPro" id="IPR047641">
    <property type="entry name" value="ABC_transpr_MalK/UgpC-like"/>
</dbReference>
<dbReference type="Pfam" id="PF00005">
    <property type="entry name" value="ABC_tran"/>
    <property type="match status" value="1"/>
</dbReference>
<evidence type="ECO:0000256" key="12">
    <source>
        <dbReference type="ARBA" id="ARBA00080647"/>
    </source>
</evidence>
<comment type="catalytic activity">
    <reaction evidence="8">
        <text>alpha,alpha-trehalose(out) + ATP + H2O = alpha,alpha-trehalose(in) + ADP + phosphate + H(+)</text>
        <dbReference type="Rhea" id="RHEA:75203"/>
        <dbReference type="ChEBI" id="CHEBI:15377"/>
        <dbReference type="ChEBI" id="CHEBI:15378"/>
        <dbReference type="ChEBI" id="CHEBI:16551"/>
        <dbReference type="ChEBI" id="CHEBI:30616"/>
        <dbReference type="ChEBI" id="CHEBI:43474"/>
        <dbReference type="ChEBI" id="CHEBI:456216"/>
    </reaction>
</comment>
<keyword evidence="6" id="KW-1278">Translocase</keyword>
<dbReference type="Proteomes" id="UP000279306">
    <property type="component" value="Chromosome"/>
</dbReference>
<dbReference type="Pfam" id="PF08402">
    <property type="entry name" value="TOBE_2"/>
    <property type="match status" value="1"/>
</dbReference>
<reference evidence="15 16" key="1">
    <citation type="submission" date="2018-12" db="EMBL/GenBank/DDBJ databases">
        <authorList>
            <consortium name="Pathogen Informatics"/>
        </authorList>
    </citation>
    <scope>NUCLEOTIDE SEQUENCE [LARGE SCALE GENOMIC DNA]</scope>
    <source>
        <strain evidence="15 16">NCTC10437</strain>
    </source>
</reference>
<dbReference type="OrthoDB" id="7838608at2"/>
<dbReference type="SUPFAM" id="SSF50331">
    <property type="entry name" value="MOP-like"/>
    <property type="match status" value="1"/>
</dbReference>
<dbReference type="InterPro" id="IPR027417">
    <property type="entry name" value="P-loop_NTPase"/>
</dbReference>
<gene>
    <name evidence="15" type="primary">ugpC_2</name>
    <name evidence="15" type="ORF">NCTC10437_01378</name>
</gene>
<dbReference type="InterPro" id="IPR015855">
    <property type="entry name" value="ABC_transpr_MalK-like"/>
</dbReference>
<dbReference type="InterPro" id="IPR003593">
    <property type="entry name" value="AAA+_ATPase"/>
</dbReference>
<dbReference type="EMBL" id="LR134356">
    <property type="protein sequence ID" value="VEG52278.1"/>
    <property type="molecule type" value="Genomic_DNA"/>
</dbReference>
<keyword evidence="16" id="KW-1185">Reference proteome</keyword>
<dbReference type="STRING" id="1791.GCA_001049355_00331"/>
<dbReference type="FunFam" id="3.40.50.300:FF:000042">
    <property type="entry name" value="Maltose/maltodextrin ABC transporter, ATP-binding protein"/>
    <property type="match status" value="1"/>
</dbReference>
<protein>
    <recommendedName>
        <fullName evidence="11">Trehalose import ATP-binding protein SugC</fullName>
    </recommendedName>
    <alternativeName>
        <fullName evidence="13">Nucleotide-binding domain of SugABC transporter</fullName>
    </alternativeName>
    <alternativeName>
        <fullName evidence="12">SugABC transporter ATPase SugC</fullName>
    </alternativeName>
</protein>
<keyword evidence="3" id="KW-1003">Cell membrane</keyword>
<evidence type="ECO:0000256" key="10">
    <source>
        <dbReference type="ARBA" id="ARBA00063658"/>
    </source>
</evidence>
<keyword evidence="4" id="KW-0547">Nucleotide-binding</keyword>
<dbReference type="InterPro" id="IPR012340">
    <property type="entry name" value="NA-bd_OB-fold"/>
</dbReference>
<dbReference type="Gene3D" id="2.40.50.100">
    <property type="match status" value="1"/>
</dbReference>
<comment type="subcellular location">
    <subcellularLocation>
        <location evidence="1">Cell inner membrane</location>
        <topology evidence="1">Peripheral membrane protein</topology>
        <orientation evidence="1">Cytoplasmic side</orientation>
    </subcellularLocation>
</comment>
<evidence type="ECO:0000256" key="8">
    <source>
        <dbReference type="ARBA" id="ARBA00050305"/>
    </source>
</evidence>
<dbReference type="GO" id="GO:0055052">
    <property type="term" value="C:ATP-binding cassette (ABC) transporter complex, substrate-binding subunit-containing"/>
    <property type="evidence" value="ECO:0007669"/>
    <property type="project" value="TreeGrafter"/>
</dbReference>
<dbReference type="KEGG" id="mauu:NCTC10437_01378"/>
<evidence type="ECO:0000256" key="11">
    <source>
        <dbReference type="ARBA" id="ARBA00072105"/>
    </source>
</evidence>
<comment type="function">
    <text evidence="9">Part of the ABC transporter complex LpqY-SugA-SugB-SugC, which is highly specific for uptake of trehalose. Involved in the recycling of extracellular trehalose released from trehalose-containing molecules synthesized by M.tuberculosis. Trehalose uptake is essential for virulence. Responsible for energy coupling to the transport system.</text>
</comment>
<evidence type="ECO:0000313" key="16">
    <source>
        <dbReference type="Proteomes" id="UP000279306"/>
    </source>
</evidence>
<accession>A0A448IIV8</accession>
<evidence type="ECO:0000256" key="2">
    <source>
        <dbReference type="ARBA" id="ARBA00022448"/>
    </source>
</evidence>
<feature type="domain" description="ABC transporter" evidence="14">
    <location>
        <begin position="4"/>
        <end position="235"/>
    </location>
</feature>
<evidence type="ECO:0000256" key="1">
    <source>
        <dbReference type="ARBA" id="ARBA00004515"/>
    </source>
</evidence>
<dbReference type="SUPFAM" id="SSF52540">
    <property type="entry name" value="P-loop containing nucleoside triphosphate hydrolases"/>
    <property type="match status" value="1"/>
</dbReference>
<keyword evidence="2" id="KW-0813">Transport</keyword>
<dbReference type="InterPro" id="IPR013611">
    <property type="entry name" value="Transp-assoc_OB_typ2"/>
</dbReference>
<evidence type="ECO:0000256" key="9">
    <source>
        <dbReference type="ARBA" id="ARBA00056091"/>
    </source>
</evidence>
<dbReference type="InterPro" id="IPR017871">
    <property type="entry name" value="ABC_transporter-like_CS"/>
</dbReference>
<evidence type="ECO:0000256" key="7">
    <source>
        <dbReference type="ARBA" id="ARBA00023136"/>
    </source>
</evidence>
<keyword evidence="15" id="KW-0378">Hydrolase</keyword>
<dbReference type="GO" id="GO:0140359">
    <property type="term" value="F:ABC-type transporter activity"/>
    <property type="evidence" value="ECO:0007669"/>
    <property type="project" value="InterPro"/>
</dbReference>
<proteinExistence type="predicted"/>
<sequence>MAEVEFRDVTRSYGSELTALNRLNLTVADGEFLILVGPSGCGKSTALRLLAGLDKPTSGEILIGGKSVTGLGPGQRDIAMVFQNYALYPHMTVYRNLAYGLKQRRTPRAEIERRVRETAELLQIGELLDRKPGQLSGGQRQRVAMGRALVRKPQAFLLDEPLSNLDAKLRNQVRGDLKRLHRELPVTSIYVTHDQVEAMTLGDRLCVMAGGEVQQIGSTDDVYNRPANTFVAAFMGSPPMNLIGADVVSGVLHVGGAPVTEVQTVDGPVTVGVRPEHLVLHSAHADGMLAARVDFVEPLGSHVLVTAQVDVPGESPARVIVHAPAGTDLEPGHRIGLELPPERTYFFDAETGDARTSAARIAL</sequence>
<keyword evidence="7" id="KW-0472">Membrane</keyword>
<dbReference type="PANTHER" id="PTHR43875">
    <property type="entry name" value="MALTODEXTRIN IMPORT ATP-BINDING PROTEIN MSMX"/>
    <property type="match status" value="1"/>
</dbReference>
<dbReference type="InterPro" id="IPR003439">
    <property type="entry name" value="ABC_transporter-like_ATP-bd"/>
</dbReference>
<evidence type="ECO:0000256" key="3">
    <source>
        <dbReference type="ARBA" id="ARBA00022475"/>
    </source>
</evidence>
<dbReference type="PROSITE" id="PS50893">
    <property type="entry name" value="ABC_TRANSPORTER_2"/>
    <property type="match status" value="1"/>
</dbReference>
<comment type="subunit">
    <text evidence="10">Monomer. Homodimerizes in the presence of ATP. The complex is composed of two ATP-binding proteins (SugC), two transmembrane proteins (SugA and SugB) and a solute-binding protein (LpqY).</text>
</comment>
<keyword evidence="5 15" id="KW-0067">ATP-binding</keyword>
<dbReference type="PROSITE" id="PS00211">
    <property type="entry name" value="ABC_TRANSPORTER_1"/>
    <property type="match status" value="1"/>
</dbReference>
<dbReference type="AlphaFoldDB" id="A0A448IIV8"/>
<dbReference type="RefSeq" id="WP_048630277.1">
    <property type="nucleotide sequence ID" value="NZ_CVQQ01000001.1"/>
</dbReference>
<dbReference type="Gene3D" id="3.40.50.300">
    <property type="entry name" value="P-loop containing nucleotide triphosphate hydrolases"/>
    <property type="match status" value="1"/>
</dbReference>
<evidence type="ECO:0000259" key="14">
    <source>
        <dbReference type="PROSITE" id="PS50893"/>
    </source>
</evidence>
<dbReference type="NCBIfam" id="NF008653">
    <property type="entry name" value="PRK11650.1"/>
    <property type="match status" value="1"/>
</dbReference>
<dbReference type="SMART" id="SM00382">
    <property type="entry name" value="AAA"/>
    <property type="match status" value="1"/>
</dbReference>
<dbReference type="Gene3D" id="2.40.50.140">
    <property type="entry name" value="Nucleic acid-binding proteins"/>
    <property type="match status" value="1"/>
</dbReference>
<organism evidence="15 16">
    <name type="scientific">Mycolicibacterium aurum</name>
    <name type="common">Mycobacterium aurum</name>
    <dbReference type="NCBI Taxonomy" id="1791"/>
    <lineage>
        <taxon>Bacteria</taxon>
        <taxon>Bacillati</taxon>
        <taxon>Actinomycetota</taxon>
        <taxon>Actinomycetes</taxon>
        <taxon>Mycobacteriales</taxon>
        <taxon>Mycobacteriaceae</taxon>
        <taxon>Mycolicibacterium</taxon>
    </lineage>
</organism>
<evidence type="ECO:0000256" key="4">
    <source>
        <dbReference type="ARBA" id="ARBA00022741"/>
    </source>
</evidence>
<dbReference type="GO" id="GO:0005524">
    <property type="term" value="F:ATP binding"/>
    <property type="evidence" value="ECO:0007669"/>
    <property type="project" value="UniProtKB-KW"/>
</dbReference>
<evidence type="ECO:0000256" key="6">
    <source>
        <dbReference type="ARBA" id="ARBA00022967"/>
    </source>
</evidence>
<dbReference type="GO" id="GO:0016887">
    <property type="term" value="F:ATP hydrolysis activity"/>
    <property type="evidence" value="ECO:0007669"/>
    <property type="project" value="InterPro"/>
</dbReference>
<dbReference type="GO" id="GO:0008643">
    <property type="term" value="P:carbohydrate transport"/>
    <property type="evidence" value="ECO:0007669"/>
    <property type="project" value="InterPro"/>
</dbReference>
<dbReference type="PANTHER" id="PTHR43875:SF15">
    <property type="entry name" value="TREHALOSE IMPORT ATP-BINDING PROTEIN SUGC"/>
    <property type="match status" value="1"/>
</dbReference>
<evidence type="ECO:0000256" key="13">
    <source>
        <dbReference type="ARBA" id="ARBA00082626"/>
    </source>
</evidence>
<name>A0A448IIV8_MYCAU</name>
<evidence type="ECO:0000256" key="5">
    <source>
        <dbReference type="ARBA" id="ARBA00022840"/>
    </source>
</evidence>
<dbReference type="InterPro" id="IPR008995">
    <property type="entry name" value="Mo/tungstate-bd_C_term_dom"/>
</dbReference>
<dbReference type="CDD" id="cd03301">
    <property type="entry name" value="ABC_MalK_N"/>
    <property type="match status" value="1"/>
</dbReference>
<evidence type="ECO:0000313" key="15">
    <source>
        <dbReference type="EMBL" id="VEG52278.1"/>
    </source>
</evidence>